<keyword evidence="5 6" id="KW-0687">Ribonucleoprotein</keyword>
<organism evidence="7 8">
    <name type="scientific">Nitrosomonas supralitoralis</name>
    <dbReference type="NCBI Taxonomy" id="2116706"/>
    <lineage>
        <taxon>Bacteria</taxon>
        <taxon>Pseudomonadati</taxon>
        <taxon>Pseudomonadota</taxon>
        <taxon>Betaproteobacteria</taxon>
        <taxon>Nitrosomonadales</taxon>
        <taxon>Nitrosomonadaceae</taxon>
        <taxon>Nitrosomonas</taxon>
    </lineage>
</organism>
<keyword evidence="2 6" id="KW-0699">rRNA-binding</keyword>
<evidence type="ECO:0000256" key="6">
    <source>
        <dbReference type="HAMAP-Rule" id="MF_01369"/>
    </source>
</evidence>
<dbReference type="AlphaFoldDB" id="A0A2P7NX31"/>
<comment type="similarity">
    <text evidence="1 6">Belongs to the universal ribosomal protein uL23 family.</text>
</comment>
<evidence type="ECO:0000256" key="3">
    <source>
        <dbReference type="ARBA" id="ARBA00022884"/>
    </source>
</evidence>
<reference evidence="7 8" key="1">
    <citation type="submission" date="2018-03" db="EMBL/GenBank/DDBJ databases">
        <title>Draft genome of Nitrosomonas supralitoralis APG5.</title>
        <authorList>
            <person name="Urakawa H."/>
            <person name="Lopez J.V."/>
        </authorList>
    </citation>
    <scope>NUCLEOTIDE SEQUENCE [LARGE SCALE GENOMIC DNA]</scope>
    <source>
        <strain evidence="7 8">APG5</strain>
    </source>
</reference>
<gene>
    <name evidence="6" type="primary">rplW</name>
    <name evidence="7" type="ORF">C7H79_04825</name>
</gene>
<keyword evidence="4 6" id="KW-0689">Ribosomal protein</keyword>
<dbReference type="Proteomes" id="UP000241912">
    <property type="component" value="Unassembled WGS sequence"/>
</dbReference>
<dbReference type="Pfam" id="PF00276">
    <property type="entry name" value="Ribosomal_L23"/>
    <property type="match status" value="1"/>
</dbReference>
<evidence type="ECO:0000256" key="5">
    <source>
        <dbReference type="ARBA" id="ARBA00023274"/>
    </source>
</evidence>
<dbReference type="Gene3D" id="3.30.70.330">
    <property type="match status" value="1"/>
</dbReference>
<dbReference type="GO" id="GO:0006412">
    <property type="term" value="P:translation"/>
    <property type="evidence" value="ECO:0007669"/>
    <property type="project" value="UniProtKB-UniRule"/>
</dbReference>
<dbReference type="InterPro" id="IPR012678">
    <property type="entry name" value="Ribosomal_uL23/eL15/eS24_sf"/>
</dbReference>
<evidence type="ECO:0000256" key="4">
    <source>
        <dbReference type="ARBA" id="ARBA00022980"/>
    </source>
</evidence>
<dbReference type="GO" id="GO:0005840">
    <property type="term" value="C:ribosome"/>
    <property type="evidence" value="ECO:0007669"/>
    <property type="project" value="UniProtKB-KW"/>
</dbReference>
<dbReference type="FunFam" id="3.30.70.330:FF:000001">
    <property type="entry name" value="50S ribosomal protein L23"/>
    <property type="match status" value="1"/>
</dbReference>
<dbReference type="GO" id="GO:0003735">
    <property type="term" value="F:structural constituent of ribosome"/>
    <property type="evidence" value="ECO:0007669"/>
    <property type="project" value="InterPro"/>
</dbReference>
<dbReference type="NCBIfam" id="NF004363">
    <property type="entry name" value="PRK05738.2-4"/>
    <property type="match status" value="1"/>
</dbReference>
<dbReference type="InterPro" id="IPR012677">
    <property type="entry name" value="Nucleotide-bd_a/b_plait_sf"/>
</dbReference>
<evidence type="ECO:0000256" key="1">
    <source>
        <dbReference type="ARBA" id="ARBA00006700"/>
    </source>
</evidence>
<dbReference type="EMBL" id="PXXU01000010">
    <property type="protein sequence ID" value="PSJ18011.1"/>
    <property type="molecule type" value="Genomic_DNA"/>
</dbReference>
<evidence type="ECO:0000313" key="8">
    <source>
        <dbReference type="Proteomes" id="UP000241912"/>
    </source>
</evidence>
<accession>A0A2P7NX31</accession>
<dbReference type="GO" id="GO:1990904">
    <property type="term" value="C:ribonucleoprotein complex"/>
    <property type="evidence" value="ECO:0007669"/>
    <property type="project" value="UniProtKB-KW"/>
</dbReference>
<keyword evidence="3 6" id="KW-0694">RNA-binding</keyword>
<dbReference type="SUPFAM" id="SSF54189">
    <property type="entry name" value="Ribosomal proteins S24e, L23 and L15e"/>
    <property type="match status" value="1"/>
</dbReference>
<sequence length="111" mass="12942">MNSKNINQERLLKIILAPHISEKATYLGEKNNQSIFRVVKDATKQEIKSAVELIWKEQKIEVKKVQTINVKGKQKRFGRFMGKRSDWKKAIVNIKQGQELNFTNFVNIEAK</sequence>
<keyword evidence="8" id="KW-1185">Reference proteome</keyword>
<proteinExistence type="inferred from homology"/>
<evidence type="ECO:0000256" key="2">
    <source>
        <dbReference type="ARBA" id="ARBA00022730"/>
    </source>
</evidence>
<dbReference type="NCBIfam" id="NF004359">
    <property type="entry name" value="PRK05738.1-3"/>
    <property type="match status" value="1"/>
</dbReference>
<comment type="function">
    <text evidence="6">One of the early assembly proteins it binds 23S rRNA. One of the proteins that surrounds the polypeptide exit tunnel on the outside of the ribosome. Forms the main docking site for trigger factor binding to the ribosome.</text>
</comment>
<evidence type="ECO:0000313" key="7">
    <source>
        <dbReference type="EMBL" id="PSJ18011.1"/>
    </source>
</evidence>
<comment type="caution">
    <text evidence="7">The sequence shown here is derived from an EMBL/GenBank/DDBJ whole genome shotgun (WGS) entry which is preliminary data.</text>
</comment>
<dbReference type="RefSeq" id="WP_106706166.1">
    <property type="nucleotide sequence ID" value="NZ_PXXU01000010.1"/>
</dbReference>
<dbReference type="OrthoDB" id="9793353at2"/>
<dbReference type="GO" id="GO:0019843">
    <property type="term" value="F:rRNA binding"/>
    <property type="evidence" value="ECO:0007669"/>
    <property type="project" value="UniProtKB-UniRule"/>
</dbReference>
<name>A0A2P7NX31_9PROT</name>
<protein>
    <recommendedName>
        <fullName evidence="6">Large ribosomal subunit protein uL23</fullName>
    </recommendedName>
</protein>
<dbReference type="InterPro" id="IPR013025">
    <property type="entry name" value="Ribosomal_uL23-like"/>
</dbReference>
<comment type="subunit">
    <text evidence="6">Part of the 50S ribosomal subunit. Contacts protein L29, and trigger factor when it is bound to the ribosome.</text>
</comment>
<dbReference type="HAMAP" id="MF_01369_B">
    <property type="entry name" value="Ribosomal_uL23_B"/>
    <property type="match status" value="1"/>
</dbReference>